<gene>
    <name evidence="1" type="ORF">WSS_A34542</name>
</gene>
<evidence type="ECO:0000313" key="1">
    <source>
        <dbReference type="EMBL" id="EKT78041.1"/>
    </source>
</evidence>
<evidence type="ECO:0000313" key="2">
    <source>
        <dbReference type="Proteomes" id="UP000005951"/>
    </source>
</evidence>
<reference evidence="1 2" key="1">
    <citation type="journal article" date="2013" name="Genome Announc.">
        <title>Draft Genome Sequence of Rhodococcus opacus Strain M213 Shows a Diverse Catabolic Potential.</title>
        <authorList>
            <person name="Pathak A."/>
            <person name="Green S.J."/>
            <person name="Ogram A."/>
            <person name="Chauhan A."/>
        </authorList>
    </citation>
    <scope>NUCLEOTIDE SEQUENCE [LARGE SCALE GENOMIC DNA]</scope>
    <source>
        <strain evidence="1 2">M213</strain>
    </source>
</reference>
<comment type="caution">
    <text evidence="1">The sequence shown here is derived from an EMBL/GenBank/DDBJ whole genome shotgun (WGS) entry which is preliminary data.</text>
</comment>
<proteinExistence type="predicted"/>
<dbReference type="EMBL" id="AJYC02000117">
    <property type="protein sequence ID" value="EKT78041.1"/>
    <property type="molecule type" value="Genomic_DNA"/>
</dbReference>
<accession>K8XB61</accession>
<organism evidence="1 2">
    <name type="scientific">Rhodococcus opacus M213</name>
    <dbReference type="NCBI Taxonomy" id="1129896"/>
    <lineage>
        <taxon>Bacteria</taxon>
        <taxon>Bacillati</taxon>
        <taxon>Actinomycetota</taxon>
        <taxon>Actinomycetes</taxon>
        <taxon>Mycobacteriales</taxon>
        <taxon>Nocardiaceae</taxon>
        <taxon>Rhodococcus</taxon>
    </lineage>
</organism>
<protein>
    <submittedName>
        <fullName evidence="1">Hydrolase</fullName>
    </submittedName>
</protein>
<dbReference type="Proteomes" id="UP000005951">
    <property type="component" value="Unassembled WGS sequence"/>
</dbReference>
<keyword evidence="1" id="KW-0378">Hydrolase</keyword>
<dbReference type="AlphaFoldDB" id="K8XB61"/>
<dbReference type="GO" id="GO:0016787">
    <property type="term" value="F:hydrolase activity"/>
    <property type="evidence" value="ECO:0007669"/>
    <property type="project" value="UniProtKB-KW"/>
</dbReference>
<name>K8XB61_RHOOP</name>
<sequence length="55" mass="5862">MWSARKAPKELLELIPTATLIDVTGAGRIVAGDDNHVFSGGLKGFLDDDVVASRH</sequence>